<dbReference type="Proteomes" id="UP001231605">
    <property type="component" value="Segment"/>
</dbReference>
<feature type="region of interest" description="Disordered" evidence="1">
    <location>
        <begin position="40"/>
        <end position="96"/>
    </location>
</feature>
<feature type="compositionally biased region" description="Acidic residues" evidence="1">
    <location>
        <begin position="71"/>
        <end position="83"/>
    </location>
</feature>
<dbReference type="EMBL" id="MN535764">
    <property type="protein sequence ID" value="QIA98997.1"/>
    <property type="molecule type" value="Genomic_DNA"/>
</dbReference>
<protein>
    <submittedName>
        <fullName evidence="2">Early protein 4</fullName>
    </submittedName>
</protein>
<name>A0A6C0T8D4_9PAPI</name>
<evidence type="ECO:0000313" key="2">
    <source>
        <dbReference type="EMBL" id="QIA98997.1"/>
    </source>
</evidence>
<sequence>MRKEMRYIMKTLRRIPESMVLLDIGKLLIMLLFLPLCLDPTRPGPPPATPTQKRRALGLAGKRNLLPKDPDSDEDKENIDPEEAPERRQTPQPKDLASLVLGTLDRELQQLEEDIYHALKDYKQRLGIQQLSS</sequence>
<proteinExistence type="predicted"/>
<reference evidence="2" key="1">
    <citation type="submission" date="2019-10" db="EMBL/GenBank/DDBJ databases">
        <title>The Characterization of Two Novel Neotropical Primate Papillomaviruses Support the Ancient Intrahost Viral Diversity Model.</title>
        <authorList>
            <person name="D'arc M."/>
            <person name="Moreira F.R.R."/>
            <person name="Dias C.A."/>
            <person name="Souza A.R."/>
            <person name="Soares M.A."/>
            <person name="Tavares M."/>
            <person name="Santos A.F.A."/>
        </authorList>
    </citation>
    <scope>NUCLEOTIDE SEQUENCE</scope>
</reference>
<gene>
    <name evidence="2" type="primary">E4</name>
</gene>
<organism evidence="2">
    <name type="scientific">Callithrix penicillata papillomavirus type 2</name>
    <dbReference type="NCBI Taxonomy" id="2704504"/>
    <lineage>
        <taxon>Viruses</taxon>
        <taxon>Monodnaviria</taxon>
        <taxon>Shotokuvirae</taxon>
        <taxon>Cossaviricota</taxon>
        <taxon>Papovaviricetes</taxon>
        <taxon>Zurhausenvirales</taxon>
        <taxon>Papillomaviridae</taxon>
        <taxon>primate papillomaviruses</taxon>
    </lineage>
</organism>
<evidence type="ECO:0000256" key="1">
    <source>
        <dbReference type="SAM" id="MobiDB-lite"/>
    </source>
</evidence>
<accession>A0A6C0T8D4</accession>